<dbReference type="CDD" id="cd02696">
    <property type="entry name" value="MurNAc-LAA"/>
    <property type="match status" value="1"/>
</dbReference>
<dbReference type="GO" id="GO:0009253">
    <property type="term" value="P:peptidoglycan catabolic process"/>
    <property type="evidence" value="ECO:0007669"/>
    <property type="project" value="InterPro"/>
</dbReference>
<dbReference type="SUPFAM" id="SSF53187">
    <property type="entry name" value="Zn-dependent exopeptidases"/>
    <property type="match status" value="1"/>
</dbReference>
<dbReference type="Gene3D" id="3.40.630.40">
    <property type="entry name" value="Zn-dependent exopeptidases"/>
    <property type="match status" value="1"/>
</dbReference>
<dbReference type="InterPro" id="IPR002508">
    <property type="entry name" value="MurNAc-LAA_cat"/>
</dbReference>
<gene>
    <name evidence="3" type="ORF">ATN07_33985</name>
</gene>
<feature type="domain" description="MurNAc-LAA" evidence="2">
    <location>
        <begin position="66"/>
        <end position="181"/>
    </location>
</feature>
<dbReference type="SMART" id="SM00646">
    <property type="entry name" value="Ami_3"/>
    <property type="match status" value="1"/>
</dbReference>
<name>A0A160LKL3_BACTI</name>
<evidence type="ECO:0000256" key="1">
    <source>
        <dbReference type="ARBA" id="ARBA00022801"/>
    </source>
</evidence>
<sequence>MDMVKVWLDAGHGAHDSGAVGHSLLEKNIVLELALSTYEYLNEHYDDIIVGMTRFNDTFKTLQERCNMANRFGADIFVSFHCNSGATNGVPGNGFETFRFPGTTGDTLRLQQVTHHSIFSFYAKHGLRNRGMKEASFAVLRGTNMPAVLTENLFMNHTEILKFNNATFLYHVAEAHAHGIAEYFGLKPKVDKNKLVPIYQIHLGDFNSIEWTADTLRKVKEIFPGYGVWTKCLEGNAHRIILGDFSGESWADDTLSQLQGNFPDYGAWKKRLN</sequence>
<proteinExistence type="predicted"/>
<organism evidence="3">
    <name type="scientific">Bacillus thuringiensis subsp. israelensis</name>
    <dbReference type="NCBI Taxonomy" id="1430"/>
    <lineage>
        <taxon>Bacteria</taxon>
        <taxon>Bacillati</taxon>
        <taxon>Bacillota</taxon>
        <taxon>Bacilli</taxon>
        <taxon>Bacillales</taxon>
        <taxon>Bacillaceae</taxon>
        <taxon>Bacillus</taxon>
        <taxon>Bacillus cereus group</taxon>
    </lineage>
</organism>
<dbReference type="GO" id="GO:0008745">
    <property type="term" value="F:N-acetylmuramoyl-L-alanine amidase activity"/>
    <property type="evidence" value="ECO:0007669"/>
    <property type="project" value="InterPro"/>
</dbReference>
<geneLocation type="plasmid" evidence="3">
    <name>pAM65-52-4-128K</name>
</geneLocation>
<dbReference type="Pfam" id="PF01520">
    <property type="entry name" value="Amidase_3"/>
    <property type="match status" value="1"/>
</dbReference>
<dbReference type="RefSeq" id="WP_003310630.1">
    <property type="nucleotide sequence ID" value="NZ_LC128536.1"/>
</dbReference>
<dbReference type="AlphaFoldDB" id="A0A160LKL3"/>
<dbReference type="PANTHER" id="PTHR30404">
    <property type="entry name" value="N-ACETYLMURAMOYL-L-ALANINE AMIDASE"/>
    <property type="match status" value="1"/>
</dbReference>
<reference evidence="3" key="1">
    <citation type="journal article" date="2017" name="Res. Microbiol.">
        <title>Comparative genomics of extrachromosomal elements in Bacillus thuringiensis subsp. israelensis.</title>
        <authorList>
            <person name="Bolotin A."/>
            <person name="Gillis A."/>
            <person name="Sanchis V."/>
            <person name="Nielsen-LeRoux C."/>
            <person name="Mahillon J."/>
            <person name="Lereclus D."/>
            <person name="Sorokin A."/>
        </authorList>
    </citation>
    <scope>NUCLEOTIDE SEQUENCE</scope>
    <source>
        <strain evidence="3">AM65-52</strain>
        <plasmid evidence="3">pAM65-52-4-128K</plasmid>
    </source>
</reference>
<protein>
    <submittedName>
        <fullName evidence="3">N-acetylmuramoyl-L-alanine amidase</fullName>
    </submittedName>
</protein>
<keyword evidence="1" id="KW-0378">Hydrolase</keyword>
<dbReference type="InterPro" id="IPR050695">
    <property type="entry name" value="N-acetylmuramoyl_amidase_3"/>
</dbReference>
<dbReference type="PANTHER" id="PTHR30404:SF0">
    <property type="entry name" value="N-ACETYLMURAMOYL-L-ALANINE AMIDASE AMIC"/>
    <property type="match status" value="1"/>
</dbReference>
<accession>A0A160LKL3</accession>
<dbReference type="GO" id="GO:0030288">
    <property type="term" value="C:outer membrane-bounded periplasmic space"/>
    <property type="evidence" value="ECO:0007669"/>
    <property type="project" value="TreeGrafter"/>
</dbReference>
<evidence type="ECO:0000259" key="2">
    <source>
        <dbReference type="SMART" id="SM00646"/>
    </source>
</evidence>
<keyword evidence="3" id="KW-0614">Plasmid</keyword>
<evidence type="ECO:0000313" key="3">
    <source>
        <dbReference type="EMBL" id="AND28723.1"/>
    </source>
</evidence>
<dbReference type="EMBL" id="CP013279">
    <property type="protein sequence ID" value="AND28723.1"/>
    <property type="molecule type" value="Genomic_DNA"/>
</dbReference>